<dbReference type="GO" id="GO:0016020">
    <property type="term" value="C:membrane"/>
    <property type="evidence" value="ECO:0007669"/>
    <property type="project" value="UniProtKB-SubCell"/>
</dbReference>
<accession>A0A5D4RM78</accession>
<dbReference type="AlphaFoldDB" id="A0A5D4RM78"/>
<dbReference type="NCBIfam" id="TIGR02228">
    <property type="entry name" value="sigpep_I_arch"/>
    <property type="match status" value="1"/>
</dbReference>
<dbReference type="RefSeq" id="WP_148985771.1">
    <property type="nucleotide sequence ID" value="NZ_JBNILK010000005.1"/>
</dbReference>
<proteinExistence type="predicted"/>
<dbReference type="Gene3D" id="2.10.109.10">
    <property type="entry name" value="Umud Fragment, subunit A"/>
    <property type="match status" value="1"/>
</dbReference>
<name>A0A5D4RM78_9BACI</name>
<dbReference type="Pfam" id="PF00717">
    <property type="entry name" value="Peptidase_S24"/>
    <property type="match status" value="1"/>
</dbReference>
<comment type="caution">
    <text evidence="9">The sequence shown here is derived from an EMBL/GenBank/DDBJ whole genome shotgun (WGS) entry which is preliminary data.</text>
</comment>
<dbReference type="Proteomes" id="UP000322997">
    <property type="component" value="Unassembled WGS sequence"/>
</dbReference>
<evidence type="ECO:0000259" key="8">
    <source>
        <dbReference type="Pfam" id="PF00717"/>
    </source>
</evidence>
<evidence type="ECO:0000256" key="5">
    <source>
        <dbReference type="ARBA" id="ARBA00023136"/>
    </source>
</evidence>
<organism evidence="9 10">
    <name type="scientific">Rossellomorea marisflavi</name>
    <dbReference type="NCBI Taxonomy" id="189381"/>
    <lineage>
        <taxon>Bacteria</taxon>
        <taxon>Bacillati</taxon>
        <taxon>Bacillota</taxon>
        <taxon>Bacilli</taxon>
        <taxon>Bacillales</taxon>
        <taxon>Bacillaceae</taxon>
        <taxon>Rossellomorea</taxon>
    </lineage>
</organism>
<dbReference type="PANTHER" id="PTHR10806:SF6">
    <property type="entry name" value="SIGNAL PEPTIDASE COMPLEX CATALYTIC SUBUNIT SEC11"/>
    <property type="match status" value="1"/>
</dbReference>
<dbReference type="GO" id="GO:0009003">
    <property type="term" value="F:signal peptidase activity"/>
    <property type="evidence" value="ECO:0007669"/>
    <property type="project" value="UniProtKB-EC"/>
</dbReference>
<dbReference type="InterPro" id="IPR036286">
    <property type="entry name" value="LexA/Signal_pep-like_sf"/>
</dbReference>
<evidence type="ECO:0000313" key="10">
    <source>
        <dbReference type="Proteomes" id="UP000322997"/>
    </source>
</evidence>
<dbReference type="CDD" id="cd06462">
    <property type="entry name" value="Peptidase_S24_S26"/>
    <property type="match status" value="1"/>
</dbReference>
<protein>
    <recommendedName>
        <fullName evidence="6">Signal peptidase I</fullName>
        <ecNumber evidence="6">3.4.21.89</ecNumber>
    </recommendedName>
</protein>
<dbReference type="InterPro" id="IPR015927">
    <property type="entry name" value="Peptidase_S24_S26A/B/C"/>
</dbReference>
<feature type="domain" description="Peptidase S24/S26A/S26B/S26C" evidence="8">
    <location>
        <begin position="44"/>
        <end position="119"/>
    </location>
</feature>
<keyword evidence="9" id="KW-0378">Hydrolase</keyword>
<feature type="transmembrane region" description="Helical" evidence="7">
    <location>
        <begin position="144"/>
        <end position="164"/>
    </location>
</feature>
<evidence type="ECO:0000256" key="6">
    <source>
        <dbReference type="NCBIfam" id="TIGR02228"/>
    </source>
</evidence>
<dbReference type="PRINTS" id="PR00728">
    <property type="entry name" value="SIGNALPTASE"/>
</dbReference>
<dbReference type="GO" id="GO:0004252">
    <property type="term" value="F:serine-type endopeptidase activity"/>
    <property type="evidence" value="ECO:0007669"/>
    <property type="project" value="UniProtKB-UniRule"/>
</dbReference>
<evidence type="ECO:0000256" key="4">
    <source>
        <dbReference type="ARBA" id="ARBA00022989"/>
    </source>
</evidence>
<evidence type="ECO:0000256" key="1">
    <source>
        <dbReference type="ARBA" id="ARBA00004370"/>
    </source>
</evidence>
<feature type="transmembrane region" description="Helical" evidence="7">
    <location>
        <begin position="7"/>
        <end position="28"/>
    </location>
</feature>
<evidence type="ECO:0000256" key="2">
    <source>
        <dbReference type="ARBA" id="ARBA00022670"/>
    </source>
</evidence>
<keyword evidence="5 7" id="KW-0472">Membrane</keyword>
<dbReference type="EC" id="3.4.21.89" evidence="6"/>
<dbReference type="SUPFAM" id="SSF51306">
    <property type="entry name" value="LexA/Signal peptidase"/>
    <property type="match status" value="1"/>
</dbReference>
<sequence length="182" mass="20146">MKKVGKIFGYLLMGVLALFVAFNVMLFAQTKMNPGEIPSVFGYKFLTVLSGSMRPVIEPGDMIIVKDTPVKEMKKGDIVTFEHNGKLVTHRITSMKEDGGLSYQTKGDANPSNDPEMIKGAEMRGTYVARIPAFGLLMDKVTGIWGMIVLIGIPGLTLIIMEFITKRKNKKDRGSRPYPVES</sequence>
<dbReference type="EMBL" id="VTEQ01000005">
    <property type="protein sequence ID" value="TYS52505.1"/>
    <property type="molecule type" value="Genomic_DNA"/>
</dbReference>
<comment type="subcellular location">
    <subcellularLocation>
        <location evidence="1">Membrane</location>
    </subcellularLocation>
</comment>
<keyword evidence="4 7" id="KW-1133">Transmembrane helix</keyword>
<reference evidence="9 10" key="1">
    <citation type="submission" date="2019-08" db="EMBL/GenBank/DDBJ databases">
        <title>Bacillus genomes from the desert of Cuatro Cienegas, Coahuila.</title>
        <authorList>
            <person name="Olmedo-Alvarez G."/>
        </authorList>
    </citation>
    <scope>NUCLEOTIDE SEQUENCE [LARGE SCALE GENOMIC DNA]</scope>
    <source>
        <strain evidence="9 10">CH108_3D</strain>
    </source>
</reference>
<evidence type="ECO:0000313" key="9">
    <source>
        <dbReference type="EMBL" id="TYS52505.1"/>
    </source>
</evidence>
<dbReference type="InterPro" id="IPR001733">
    <property type="entry name" value="Peptidase_S26B"/>
</dbReference>
<keyword evidence="3 7" id="KW-0812">Transmembrane</keyword>
<evidence type="ECO:0000256" key="7">
    <source>
        <dbReference type="SAM" id="Phobius"/>
    </source>
</evidence>
<dbReference type="PANTHER" id="PTHR10806">
    <property type="entry name" value="SIGNAL PEPTIDASE COMPLEX CATALYTIC SUBUNIT SEC11"/>
    <property type="match status" value="1"/>
</dbReference>
<gene>
    <name evidence="9" type="ORF">FZC83_16890</name>
</gene>
<evidence type="ECO:0000256" key="3">
    <source>
        <dbReference type="ARBA" id="ARBA00022692"/>
    </source>
</evidence>
<keyword evidence="2" id="KW-0645">Protease</keyword>
<dbReference type="GO" id="GO:0006465">
    <property type="term" value="P:signal peptide processing"/>
    <property type="evidence" value="ECO:0007669"/>
    <property type="project" value="UniProtKB-UniRule"/>
</dbReference>